<keyword evidence="3 5" id="KW-0269">Exonuclease</keyword>
<evidence type="ECO:0000256" key="2">
    <source>
        <dbReference type="ARBA" id="ARBA00022801"/>
    </source>
</evidence>
<dbReference type="InterPro" id="IPR047201">
    <property type="entry name" value="ERI-1_3'hExo-like"/>
</dbReference>
<evidence type="ECO:0000313" key="6">
    <source>
        <dbReference type="Proteomes" id="UP000250443"/>
    </source>
</evidence>
<name>A0A2X2CF27_PSELU</name>
<dbReference type="Proteomes" id="UP000250443">
    <property type="component" value="Unassembled WGS sequence"/>
</dbReference>
<organism evidence="5 6">
    <name type="scientific">Pseudomonas luteola</name>
    <dbReference type="NCBI Taxonomy" id="47886"/>
    <lineage>
        <taxon>Bacteria</taxon>
        <taxon>Pseudomonadati</taxon>
        <taxon>Pseudomonadota</taxon>
        <taxon>Gammaproteobacteria</taxon>
        <taxon>Pseudomonadales</taxon>
        <taxon>Pseudomonadaceae</taxon>
        <taxon>Pseudomonas</taxon>
    </lineage>
</organism>
<dbReference type="SMART" id="SM00479">
    <property type="entry name" value="EXOIII"/>
    <property type="match status" value="1"/>
</dbReference>
<dbReference type="EMBL" id="UAUF01000010">
    <property type="protein sequence ID" value="SPZ05351.1"/>
    <property type="molecule type" value="Genomic_DNA"/>
</dbReference>
<dbReference type="Pfam" id="PF00929">
    <property type="entry name" value="RNase_T"/>
    <property type="match status" value="1"/>
</dbReference>
<gene>
    <name evidence="5" type="ORF">NCTC11842_01771</name>
</gene>
<protein>
    <submittedName>
        <fullName evidence="5">Exonuclease</fullName>
    </submittedName>
</protein>
<dbReference type="InterPro" id="IPR036397">
    <property type="entry name" value="RNaseH_sf"/>
</dbReference>
<keyword evidence="2" id="KW-0378">Hydrolase</keyword>
<dbReference type="AlphaFoldDB" id="A0A2X2CF27"/>
<feature type="domain" description="Exonuclease" evidence="4">
    <location>
        <begin position="29"/>
        <end position="211"/>
    </location>
</feature>
<evidence type="ECO:0000256" key="1">
    <source>
        <dbReference type="ARBA" id="ARBA00022722"/>
    </source>
</evidence>
<dbReference type="InterPro" id="IPR051274">
    <property type="entry name" value="3-5_Exoribonuclease"/>
</dbReference>
<dbReference type="GeneID" id="300269748"/>
<dbReference type="PANTHER" id="PTHR23044">
    <property type="entry name" value="3'-5' EXONUCLEASE ERI1-RELATED"/>
    <property type="match status" value="1"/>
</dbReference>
<dbReference type="GO" id="GO:0000175">
    <property type="term" value="F:3'-5'-RNA exonuclease activity"/>
    <property type="evidence" value="ECO:0007669"/>
    <property type="project" value="InterPro"/>
</dbReference>
<sequence>MRDKNRGVSFNMQKHNICIMGIPFMSITHILCVDLEATCDEGDAGQAFIPLMETIELGAVMLDIRTAQPTGEFATFIRPQVAPVLSPFCKRLTHIEQANVDRAPTYPEVASPLDQFLDHYGDRWLWCSWGNYDNQQLIKDAARLNTDPLLPPDRHINLKKPFAKYKKMKMVGLKRAVEMLGLEWEGQHHRGIDDARNLARIVAHMIKEDVFPLPSA</sequence>
<dbReference type="InterPro" id="IPR013520">
    <property type="entry name" value="Ribonucl_H"/>
</dbReference>
<dbReference type="CDD" id="cd06133">
    <property type="entry name" value="ERI-1_3'hExo_like"/>
    <property type="match status" value="1"/>
</dbReference>
<evidence type="ECO:0000256" key="3">
    <source>
        <dbReference type="ARBA" id="ARBA00022839"/>
    </source>
</evidence>
<keyword evidence="1" id="KW-0540">Nuclease</keyword>
<proteinExistence type="predicted"/>
<dbReference type="RefSeq" id="WP_019366919.1">
    <property type="nucleotide sequence ID" value="NZ_DALZQD010000057.1"/>
</dbReference>
<dbReference type="PANTHER" id="PTHR23044:SF61">
    <property type="entry name" value="3'-5' EXORIBONUCLEASE 1-RELATED"/>
    <property type="match status" value="1"/>
</dbReference>
<dbReference type="InterPro" id="IPR012337">
    <property type="entry name" value="RNaseH-like_sf"/>
</dbReference>
<evidence type="ECO:0000259" key="4">
    <source>
        <dbReference type="SMART" id="SM00479"/>
    </source>
</evidence>
<dbReference type="Gene3D" id="3.30.420.10">
    <property type="entry name" value="Ribonuclease H-like superfamily/Ribonuclease H"/>
    <property type="match status" value="1"/>
</dbReference>
<evidence type="ECO:0000313" key="5">
    <source>
        <dbReference type="EMBL" id="SPZ05351.1"/>
    </source>
</evidence>
<accession>A0A2X2CF27</accession>
<dbReference type="GO" id="GO:0006259">
    <property type="term" value="P:DNA metabolic process"/>
    <property type="evidence" value="ECO:0007669"/>
    <property type="project" value="UniProtKB-ARBA"/>
</dbReference>
<reference evidence="5 6" key="1">
    <citation type="submission" date="2018-06" db="EMBL/GenBank/DDBJ databases">
        <authorList>
            <consortium name="Pathogen Informatics"/>
            <person name="Doyle S."/>
        </authorList>
    </citation>
    <scope>NUCLEOTIDE SEQUENCE [LARGE SCALE GENOMIC DNA]</scope>
    <source>
        <strain evidence="5 6">NCTC11842</strain>
    </source>
</reference>
<dbReference type="GO" id="GO:0003676">
    <property type="term" value="F:nucleic acid binding"/>
    <property type="evidence" value="ECO:0007669"/>
    <property type="project" value="InterPro"/>
</dbReference>
<dbReference type="SUPFAM" id="SSF53098">
    <property type="entry name" value="Ribonuclease H-like"/>
    <property type="match status" value="1"/>
</dbReference>